<name>A0ABR4CK86_9HELO</name>
<keyword evidence="2" id="KW-0805">Transcription regulation</keyword>
<organism evidence="7 8">
    <name type="scientific">Oculimacula yallundae</name>
    <dbReference type="NCBI Taxonomy" id="86028"/>
    <lineage>
        <taxon>Eukaryota</taxon>
        <taxon>Fungi</taxon>
        <taxon>Dikarya</taxon>
        <taxon>Ascomycota</taxon>
        <taxon>Pezizomycotina</taxon>
        <taxon>Leotiomycetes</taxon>
        <taxon>Helotiales</taxon>
        <taxon>Ploettnerulaceae</taxon>
        <taxon>Oculimacula</taxon>
    </lineage>
</organism>
<dbReference type="PROSITE" id="PS00463">
    <property type="entry name" value="ZN2_CY6_FUNGAL_1"/>
    <property type="match status" value="1"/>
</dbReference>
<evidence type="ECO:0000313" key="8">
    <source>
        <dbReference type="Proteomes" id="UP001595075"/>
    </source>
</evidence>
<proteinExistence type="predicted"/>
<dbReference type="Pfam" id="PF04082">
    <property type="entry name" value="Fungal_trans"/>
    <property type="match status" value="1"/>
</dbReference>
<dbReference type="PANTHER" id="PTHR47424">
    <property type="entry name" value="REGULATORY PROTEIN GAL4"/>
    <property type="match status" value="1"/>
</dbReference>
<feature type="region of interest" description="Disordered" evidence="5">
    <location>
        <begin position="136"/>
        <end position="172"/>
    </location>
</feature>
<keyword evidence="8" id="KW-1185">Reference proteome</keyword>
<dbReference type="CDD" id="cd12148">
    <property type="entry name" value="fungal_TF_MHR"/>
    <property type="match status" value="1"/>
</dbReference>
<keyword evidence="3" id="KW-0804">Transcription</keyword>
<dbReference type="SUPFAM" id="SSF57701">
    <property type="entry name" value="Zn2/Cys6 DNA-binding domain"/>
    <property type="match status" value="1"/>
</dbReference>
<dbReference type="InterPro" id="IPR051127">
    <property type="entry name" value="Fungal_SecMet_Regulators"/>
</dbReference>
<dbReference type="Gene3D" id="4.10.240.10">
    <property type="entry name" value="Zn(2)-C6 fungal-type DNA-binding domain"/>
    <property type="match status" value="1"/>
</dbReference>
<protein>
    <recommendedName>
        <fullName evidence="6">Zn(2)-C6 fungal-type domain-containing protein</fullName>
    </recommendedName>
</protein>
<feature type="compositionally biased region" description="Polar residues" evidence="5">
    <location>
        <begin position="136"/>
        <end position="167"/>
    </location>
</feature>
<evidence type="ECO:0000256" key="5">
    <source>
        <dbReference type="SAM" id="MobiDB-lite"/>
    </source>
</evidence>
<evidence type="ECO:0000313" key="7">
    <source>
        <dbReference type="EMBL" id="KAL2070368.1"/>
    </source>
</evidence>
<evidence type="ECO:0000256" key="4">
    <source>
        <dbReference type="ARBA" id="ARBA00023242"/>
    </source>
</evidence>
<gene>
    <name evidence="7" type="ORF">VTL71DRAFT_13394</name>
</gene>
<dbReference type="SMART" id="SM00906">
    <property type="entry name" value="Fungal_trans"/>
    <property type="match status" value="1"/>
</dbReference>
<dbReference type="CDD" id="cd00067">
    <property type="entry name" value="GAL4"/>
    <property type="match status" value="1"/>
</dbReference>
<feature type="domain" description="Zn(2)-C6 fungal-type" evidence="6">
    <location>
        <begin position="49"/>
        <end position="80"/>
    </location>
</feature>
<dbReference type="Proteomes" id="UP001595075">
    <property type="component" value="Unassembled WGS sequence"/>
</dbReference>
<dbReference type="PANTHER" id="PTHR47424:SF5">
    <property type="entry name" value="ZN(II)2CYS6 TRANSCRIPTION FACTOR (EUROFUNG)"/>
    <property type="match status" value="1"/>
</dbReference>
<sequence>MPSPFGASQAAMFSTFQAGLAPLPRQISEHEAPKSATNGVSKRITTPHACAECKRRKIRCDGRQPCGQCLGCRSPKPCYYDKHRQRVIPSRKTLDALSQSLEECRSILKRLYPTRDAQSLLPLSRQELISLLDRSGLQNAPSQRSPTGSNTNTSPISQEFHSPLASTSEDDRSLAHLEQIPSQDTEWDEERRNRDPIPAEADDVNALSLSVDRQSSYLGATSIKAAFLVMLKVAPVLRTFLAPTNNHSKQLSAASNYPTPRSSVPVKTLSAILWSSEGQTLIDAYFNKVQIFAPMLDEPSFRADYLSGQRNDAPWLALLNMVFAMGSIVANKSDDHGHVTFYVRAKEHLGIETFGSGHIETLQAFALMGGLYLHYINRPNMANAIMGAALRIACAMGLHRESVSEQGAVDSKMIEQRRRTWWSLFCLDTWASTTLGRPSMGRWGVGMTIRAPEGTHDPNIIGQHTGIIPLIENIKFCRIATQIQDVLAQTPLMRPEDRANLDRQLVEWHDNLPWILRSTEPCPESIYTARCVMKWRYQNLRIVLHRPVLLNLANRGNECNPTQDELEAIAKCCMVAKQTIEDIAREWTPNQMLGWNGVWFLYQASMIPLVMIFWESWNTQQVRDCQEQIEVVLEAFDGLADWSLAARRSRDVVSKMYDASKRPLTRQNSPRLGPVVGDGGGNGVNGNVPGMTPNHGMNGIQGHHGGVNGTHGGNPMAIMNGSNGMNHGHGHMMDTNDLHQVEMIGDDGMLVMEQGVWDLDGMLWQNLPDGLDMPYDGMPMMDYDDGMAVGYDGNYMMPQ</sequence>
<dbReference type="PROSITE" id="PS50048">
    <property type="entry name" value="ZN2_CY6_FUNGAL_2"/>
    <property type="match status" value="1"/>
</dbReference>
<dbReference type="InterPro" id="IPR036864">
    <property type="entry name" value="Zn2-C6_fun-type_DNA-bd_sf"/>
</dbReference>
<dbReference type="Pfam" id="PF00172">
    <property type="entry name" value="Zn_clus"/>
    <property type="match status" value="1"/>
</dbReference>
<evidence type="ECO:0000256" key="2">
    <source>
        <dbReference type="ARBA" id="ARBA00023015"/>
    </source>
</evidence>
<evidence type="ECO:0000256" key="1">
    <source>
        <dbReference type="ARBA" id="ARBA00022723"/>
    </source>
</evidence>
<dbReference type="EMBL" id="JAZHXI010000006">
    <property type="protein sequence ID" value="KAL2070368.1"/>
    <property type="molecule type" value="Genomic_DNA"/>
</dbReference>
<evidence type="ECO:0000256" key="3">
    <source>
        <dbReference type="ARBA" id="ARBA00023163"/>
    </source>
</evidence>
<dbReference type="InterPro" id="IPR007219">
    <property type="entry name" value="XnlR_reg_dom"/>
</dbReference>
<comment type="caution">
    <text evidence="7">The sequence shown here is derived from an EMBL/GenBank/DDBJ whole genome shotgun (WGS) entry which is preliminary data.</text>
</comment>
<keyword evidence="4" id="KW-0539">Nucleus</keyword>
<evidence type="ECO:0000259" key="6">
    <source>
        <dbReference type="PROSITE" id="PS50048"/>
    </source>
</evidence>
<keyword evidence="1" id="KW-0479">Metal-binding</keyword>
<accession>A0ABR4CK86</accession>
<dbReference type="SMART" id="SM00066">
    <property type="entry name" value="GAL4"/>
    <property type="match status" value="1"/>
</dbReference>
<reference evidence="7 8" key="1">
    <citation type="journal article" date="2024" name="Commun. Biol.">
        <title>Comparative genomic analysis of thermophilic fungi reveals convergent evolutionary adaptations and gene losses.</title>
        <authorList>
            <person name="Steindorff A.S."/>
            <person name="Aguilar-Pontes M.V."/>
            <person name="Robinson A.J."/>
            <person name="Andreopoulos B."/>
            <person name="LaButti K."/>
            <person name="Kuo A."/>
            <person name="Mondo S."/>
            <person name="Riley R."/>
            <person name="Otillar R."/>
            <person name="Haridas S."/>
            <person name="Lipzen A."/>
            <person name="Grimwood J."/>
            <person name="Schmutz J."/>
            <person name="Clum A."/>
            <person name="Reid I.D."/>
            <person name="Moisan M.C."/>
            <person name="Butler G."/>
            <person name="Nguyen T.T.M."/>
            <person name="Dewar K."/>
            <person name="Conant G."/>
            <person name="Drula E."/>
            <person name="Henrissat B."/>
            <person name="Hansel C."/>
            <person name="Singer S."/>
            <person name="Hutchinson M.I."/>
            <person name="de Vries R.P."/>
            <person name="Natvig D.O."/>
            <person name="Powell A.J."/>
            <person name="Tsang A."/>
            <person name="Grigoriev I.V."/>
        </authorList>
    </citation>
    <scope>NUCLEOTIDE SEQUENCE [LARGE SCALE GENOMIC DNA]</scope>
    <source>
        <strain evidence="7 8">CBS 494.80</strain>
    </source>
</reference>
<dbReference type="InterPro" id="IPR001138">
    <property type="entry name" value="Zn2Cys6_DnaBD"/>
</dbReference>